<dbReference type="PANTHER" id="PTHR43201">
    <property type="entry name" value="ACYL-COA SYNTHETASE"/>
    <property type="match status" value="1"/>
</dbReference>
<dbReference type="RefSeq" id="WP_163283653.1">
    <property type="nucleotide sequence ID" value="NZ_JAAGVY010000006.1"/>
</dbReference>
<proteinExistence type="inferred from homology"/>
<organism evidence="4 5">
    <name type="scientific">Cryomorpha ignava</name>
    <dbReference type="NCBI Taxonomy" id="101383"/>
    <lineage>
        <taxon>Bacteria</taxon>
        <taxon>Pseudomonadati</taxon>
        <taxon>Bacteroidota</taxon>
        <taxon>Flavobacteriia</taxon>
        <taxon>Flavobacteriales</taxon>
        <taxon>Cryomorphaceae</taxon>
        <taxon>Cryomorpha</taxon>
    </lineage>
</organism>
<accession>A0A7K3WPW7</accession>
<comment type="caution">
    <text evidence="4">The sequence shown here is derived from an EMBL/GenBank/DDBJ whole genome shotgun (WGS) entry which is preliminary data.</text>
</comment>
<evidence type="ECO:0000313" key="5">
    <source>
        <dbReference type="Proteomes" id="UP000486602"/>
    </source>
</evidence>
<dbReference type="EMBL" id="JAAGVY010000006">
    <property type="protein sequence ID" value="NEN22932.1"/>
    <property type="molecule type" value="Genomic_DNA"/>
</dbReference>
<evidence type="ECO:0000256" key="2">
    <source>
        <dbReference type="ARBA" id="ARBA00022598"/>
    </source>
</evidence>
<dbReference type="SUPFAM" id="SSF56801">
    <property type="entry name" value="Acetyl-CoA synthetase-like"/>
    <property type="match status" value="1"/>
</dbReference>
<feature type="domain" description="AMP-dependent synthetase/ligase" evidence="3">
    <location>
        <begin position="55"/>
        <end position="224"/>
    </location>
</feature>
<keyword evidence="2" id="KW-0436">Ligase</keyword>
<gene>
    <name evidence="4" type="ORF">G3O08_05395</name>
</gene>
<dbReference type="Gene3D" id="3.30.300.30">
    <property type="match status" value="1"/>
</dbReference>
<protein>
    <submittedName>
        <fullName evidence="4">AMP-binding protein</fullName>
    </submittedName>
</protein>
<dbReference type="InterPro" id="IPR045851">
    <property type="entry name" value="AMP-bd_C_sf"/>
</dbReference>
<reference evidence="4 5" key="1">
    <citation type="submission" date="2020-02" db="EMBL/GenBank/DDBJ databases">
        <title>Out from the shadows clarifying the taxonomy of the family Cryomorphaceae and related taxa by utilizing the GTDB taxonomic framework.</title>
        <authorList>
            <person name="Bowman J.P."/>
        </authorList>
    </citation>
    <scope>NUCLEOTIDE SEQUENCE [LARGE SCALE GENOMIC DNA]</scope>
    <source>
        <strain evidence="4 5">QSSC 1-22</strain>
    </source>
</reference>
<evidence type="ECO:0000313" key="4">
    <source>
        <dbReference type="EMBL" id="NEN22932.1"/>
    </source>
</evidence>
<evidence type="ECO:0000259" key="3">
    <source>
        <dbReference type="Pfam" id="PF00501"/>
    </source>
</evidence>
<dbReference type="InterPro" id="IPR042099">
    <property type="entry name" value="ANL_N_sf"/>
</dbReference>
<dbReference type="InterPro" id="IPR000873">
    <property type="entry name" value="AMP-dep_synth/lig_dom"/>
</dbReference>
<dbReference type="Pfam" id="PF00501">
    <property type="entry name" value="AMP-binding"/>
    <property type="match status" value="1"/>
</dbReference>
<dbReference type="GO" id="GO:0031956">
    <property type="term" value="F:medium-chain fatty acid-CoA ligase activity"/>
    <property type="evidence" value="ECO:0007669"/>
    <property type="project" value="TreeGrafter"/>
</dbReference>
<dbReference type="PANTHER" id="PTHR43201:SF5">
    <property type="entry name" value="MEDIUM-CHAIN ACYL-COA LIGASE ACSF2, MITOCHONDRIAL"/>
    <property type="match status" value="1"/>
</dbReference>
<comment type="similarity">
    <text evidence="1">Belongs to the ATP-dependent AMP-binding enzyme family.</text>
</comment>
<dbReference type="AlphaFoldDB" id="A0A7K3WPW7"/>
<dbReference type="GO" id="GO:0006631">
    <property type="term" value="P:fatty acid metabolic process"/>
    <property type="evidence" value="ECO:0007669"/>
    <property type="project" value="TreeGrafter"/>
</dbReference>
<sequence length="347" mass="38463">MNPFDQYRGLRLNGKFFQKQNLLDQEYSIHNANSALTLEFARELFTESDGIFVQTSGSTGNPKDIFFSKLAVVISAQATNSFFGLSEKSIAVLPLPLQYIAGKMMVARAIVGGYNLIVIEASSNPDLSRIQADFMPVTPFQMINIIENQPESLSQIGTYLIGGGAPSAALIAKINQVDLNAYASFGMTETLSHFALANLKNTTDSPIYKPVEGAKIRARKDGTLEVNWPGITDGWLHTNDIAEIDNGGFRWLGRADNLINSGGVKIIPERVEQILDNYIRSPFFVAGVPHKTLGQELVLVSEEEIDLDLTSIKWDFKYQKPKRILVIHPFLRTVSGKIKRRATIDLL</sequence>
<dbReference type="Gene3D" id="3.40.50.12780">
    <property type="entry name" value="N-terminal domain of ligase-like"/>
    <property type="match status" value="1"/>
</dbReference>
<keyword evidence="5" id="KW-1185">Reference proteome</keyword>
<evidence type="ECO:0000256" key="1">
    <source>
        <dbReference type="ARBA" id="ARBA00006432"/>
    </source>
</evidence>
<dbReference type="Proteomes" id="UP000486602">
    <property type="component" value="Unassembled WGS sequence"/>
</dbReference>
<name>A0A7K3WPW7_9FLAO</name>